<protein>
    <submittedName>
        <fullName evidence="1">Uncharacterized protein</fullName>
    </submittedName>
</protein>
<proteinExistence type="predicted"/>
<dbReference type="EMBL" id="UOEN01000106">
    <property type="protein sequence ID" value="VAW12506.1"/>
    <property type="molecule type" value="Genomic_DNA"/>
</dbReference>
<sequence length="237" mass="26484">MNPFFLRMVLCCTSFLVIGWNTVATAQPLTKTNPKKLKRFADLLKTITKNSVDEISYQISMKKKVYRYGERKVATSIIKNIGKRKIRVRLPTAKNGNVTYHVFQKTPEGREEAGRSGGDLSTRGDAGIVELSPGESCSTACEVDFVLNGSMITSVLGGSMGLDPEEYFLKANYHLVQSHEKGYRKKIVPAAKELSFTVRELTKKEQKELDAFAEADYQLFPLKVNGVRPPSNTKPLE</sequence>
<organism evidence="1">
    <name type="scientific">hydrothermal vent metagenome</name>
    <dbReference type="NCBI Taxonomy" id="652676"/>
    <lineage>
        <taxon>unclassified sequences</taxon>
        <taxon>metagenomes</taxon>
        <taxon>ecological metagenomes</taxon>
    </lineage>
</organism>
<name>A0A3B0TZH1_9ZZZZ</name>
<gene>
    <name evidence="1" type="ORF">MNBD_BACTEROID05-140</name>
</gene>
<evidence type="ECO:0000313" key="1">
    <source>
        <dbReference type="EMBL" id="VAW12506.1"/>
    </source>
</evidence>
<dbReference type="AlphaFoldDB" id="A0A3B0TZH1"/>
<accession>A0A3B0TZH1</accession>
<reference evidence="1" key="1">
    <citation type="submission" date="2018-06" db="EMBL/GenBank/DDBJ databases">
        <authorList>
            <person name="Zhirakovskaya E."/>
        </authorList>
    </citation>
    <scope>NUCLEOTIDE SEQUENCE</scope>
</reference>